<dbReference type="SUPFAM" id="SSF101967">
    <property type="entry name" value="Adhesin YadA, collagen-binding domain"/>
    <property type="match status" value="1"/>
</dbReference>
<evidence type="ECO:0000256" key="1">
    <source>
        <dbReference type="ARBA" id="ARBA00004141"/>
    </source>
</evidence>
<dbReference type="InterPro" id="IPR051328">
    <property type="entry name" value="T7SS_ABC-Transporter"/>
</dbReference>
<feature type="transmembrane region" description="Helical" evidence="6">
    <location>
        <begin position="800"/>
        <end position="822"/>
    </location>
</feature>
<evidence type="ECO:0000256" key="3">
    <source>
        <dbReference type="ARBA" id="ARBA00022989"/>
    </source>
</evidence>
<dbReference type="InterPro" id="IPR011049">
    <property type="entry name" value="Serralysin-like_metalloprot_C"/>
</dbReference>
<evidence type="ECO:0000256" key="4">
    <source>
        <dbReference type="ARBA" id="ARBA00023136"/>
    </source>
</evidence>
<evidence type="ECO:0000256" key="2">
    <source>
        <dbReference type="ARBA" id="ARBA00022692"/>
    </source>
</evidence>
<evidence type="ECO:0000313" key="8">
    <source>
        <dbReference type="EMBL" id="PPA71126.1"/>
    </source>
</evidence>
<proteinExistence type="predicted"/>
<name>A0A2S5GDQ2_9BACL</name>
<dbReference type="RefSeq" id="WP_104057875.1">
    <property type="nucleotide sequence ID" value="NZ_PREZ01000003.1"/>
</dbReference>
<evidence type="ECO:0000313" key="9">
    <source>
        <dbReference type="Proteomes" id="UP000239047"/>
    </source>
</evidence>
<feature type="domain" description="ABC-2 type transporter transmembrane" evidence="7">
    <location>
        <begin position="23"/>
        <end position="123"/>
    </location>
</feature>
<feature type="domain" description="ABC-2 type transporter transmembrane" evidence="7">
    <location>
        <begin position="782"/>
        <end position="972"/>
    </location>
</feature>
<dbReference type="InterPro" id="IPR017500">
    <property type="entry name" value="Phage_infect_YhgE_N"/>
</dbReference>
<comment type="subcellular location">
    <subcellularLocation>
        <location evidence="1">Membrane</location>
        <topology evidence="1">Multi-pass membrane protein</topology>
    </subcellularLocation>
</comment>
<evidence type="ECO:0000259" key="7">
    <source>
        <dbReference type="Pfam" id="PF12698"/>
    </source>
</evidence>
<evidence type="ECO:0000256" key="6">
    <source>
        <dbReference type="SAM" id="Phobius"/>
    </source>
</evidence>
<feature type="transmembrane region" description="Helical" evidence="6">
    <location>
        <begin position="869"/>
        <end position="893"/>
    </location>
</feature>
<protein>
    <recommendedName>
        <fullName evidence="7">ABC-2 type transporter transmembrane domain-containing protein</fullName>
    </recommendedName>
</protein>
<gene>
    <name evidence="8" type="ORF">C4B60_10185</name>
</gene>
<comment type="caution">
    <text evidence="8">The sequence shown here is derived from an EMBL/GenBank/DDBJ whole genome shotgun (WGS) entry which is preliminary data.</text>
</comment>
<dbReference type="NCBIfam" id="TIGR03062">
    <property type="entry name" value="pip_yhgE_Cterm"/>
    <property type="match status" value="1"/>
</dbReference>
<dbReference type="InterPro" id="IPR017501">
    <property type="entry name" value="Phage_infect_YhgE_C"/>
</dbReference>
<dbReference type="Gene3D" id="1.10.287.950">
    <property type="entry name" value="Methyl-accepting chemotaxis protein"/>
    <property type="match status" value="1"/>
</dbReference>
<dbReference type="InterPro" id="IPR013525">
    <property type="entry name" value="ABC2_TM"/>
</dbReference>
<feature type="transmembrane region" description="Helical" evidence="6">
    <location>
        <begin position="842"/>
        <end position="863"/>
    </location>
</feature>
<dbReference type="InterPro" id="IPR023908">
    <property type="entry name" value="xxxLxxG_rpt"/>
</dbReference>
<dbReference type="NCBIfam" id="TIGR03057">
    <property type="entry name" value="xxxLxxG_by_4"/>
    <property type="match status" value="1"/>
</dbReference>
<feature type="transmembrane region" description="Helical" evidence="6">
    <location>
        <begin position="900"/>
        <end position="919"/>
    </location>
</feature>
<organism evidence="8 9">
    <name type="scientific">Jeotgalibacillus proteolyticus</name>
    <dbReference type="NCBI Taxonomy" id="2082395"/>
    <lineage>
        <taxon>Bacteria</taxon>
        <taxon>Bacillati</taxon>
        <taxon>Bacillota</taxon>
        <taxon>Bacilli</taxon>
        <taxon>Bacillales</taxon>
        <taxon>Caryophanaceae</taxon>
        <taxon>Jeotgalibacillus</taxon>
    </lineage>
</organism>
<dbReference type="NCBIfam" id="TIGR03061">
    <property type="entry name" value="pip_yhgE_Nterm"/>
    <property type="match status" value="1"/>
</dbReference>
<dbReference type="EMBL" id="PREZ01000003">
    <property type="protein sequence ID" value="PPA71126.1"/>
    <property type="molecule type" value="Genomic_DNA"/>
</dbReference>
<dbReference type="AlphaFoldDB" id="A0A2S5GDQ2"/>
<feature type="transmembrane region" description="Helical" evidence="6">
    <location>
        <begin position="956"/>
        <end position="976"/>
    </location>
</feature>
<dbReference type="Pfam" id="PF12698">
    <property type="entry name" value="ABC2_membrane_3"/>
    <property type="match status" value="2"/>
</dbReference>
<sequence>MNMIKAEWRKILSDRKLVIVILGLLFIPMVYASIFLIASWDPYSKVDQLPVAVVNEDMTYKFGDENLAVGDELVKNLEGNQSLEWHFTDRSEAMDGIENGDYYMTVIIPEDFSEHAASVLDEDPKEMVLEYYTSGGRSFMGERITESAAQALDKEVAESVTLEYARTMLSQLGEIGDGFHEAADGAGEVRDGNVELKDGIGKLAASLLTFENGLKTTEEGSKELAIKVGDVVTGMNDLKAGIYDYTSGVSTLADGISQYVNGVEQFGSGVDRLSGGLKDFDEGIGRYTSGVNQLDQGIQRYTSEIDSINQGVQGYANDLLSLREEVLGSQRAIPSLIEEVGRLQERGDTLSTGSHNLSDYLSGVEGDLRSLSEQASLISQSIDQLPASEAPQQKSAVGESAMAEKNTEQMNLLLQELQALQEAPASTGGQPDTGAAQEALNALEQEVNALNSQADSSAGNDYSWIEASGVDLSDEERDQLIQAFNQSGGTNQSTVSTDLLTESIGSVRQAINGIESTNGPSADVTAAILQTETLIQTNQELLNALGNSEERVVPSSANSNAAGELGELAASLTEGIEQSTNRVSQAREQAGSLDQTTETLFSGLNDYTSGVEQELNFDRDWLSDKTTEALEGANQLEEATHELASGSIQLNQQSSALTSGSRKLTGAGDELQQASSQLDAGGQKVTDGANELTANNQRLNGGAQALADGMPQVESALWSLNGGLNQLTDGAGELNNGSIQLEDGSGKLADGSGELAAGLEDGAAELDGIHREDKNAEMFSSPTELKGNHVTDLPNYGYGLAPYMMSIALFIGAVIFCLLVPVNTSAITPSSGLSWWTSKFSLLSLVSILQGSILVGVMMLIGINPESSVLELFAVAIVSSLAFMALVQFFAVVFGNPGRFLVLVLMVLQLSASGGTFPVELLNDFLRSINPFLPMTHSINAYREVISIGGSPGSELLILLGYFAVFHLGTILFFTFKTKRIKKKASLEEKAA</sequence>
<dbReference type="PANTHER" id="PTHR43077:SF5">
    <property type="entry name" value="PHAGE INFECTION PROTEIN"/>
    <property type="match status" value="1"/>
</dbReference>
<dbReference type="Gene3D" id="3.40.1710.10">
    <property type="entry name" value="abc type-2 transporter like domain"/>
    <property type="match status" value="1"/>
</dbReference>
<accession>A0A2S5GDQ2</accession>
<dbReference type="GO" id="GO:0016020">
    <property type="term" value="C:membrane"/>
    <property type="evidence" value="ECO:0007669"/>
    <property type="project" value="UniProtKB-SubCell"/>
</dbReference>
<dbReference type="Proteomes" id="UP000239047">
    <property type="component" value="Unassembled WGS sequence"/>
</dbReference>
<reference evidence="8 9" key="1">
    <citation type="submission" date="2018-02" db="EMBL/GenBank/DDBJ databases">
        <title>Jeotgalibacillus proteolyticum sp. nov. a protease producing bacterium isolated from ocean sediments of Laizhou Bay.</title>
        <authorList>
            <person name="Li Y."/>
        </authorList>
    </citation>
    <scope>NUCLEOTIDE SEQUENCE [LARGE SCALE GENOMIC DNA]</scope>
    <source>
        <strain evidence="8 9">22-7</strain>
    </source>
</reference>
<keyword evidence="2 6" id="KW-0812">Transmembrane</keyword>
<dbReference type="GO" id="GO:0140359">
    <property type="term" value="F:ABC-type transporter activity"/>
    <property type="evidence" value="ECO:0007669"/>
    <property type="project" value="InterPro"/>
</dbReference>
<dbReference type="PANTHER" id="PTHR43077">
    <property type="entry name" value="TRANSPORT PERMEASE YVFS-RELATED"/>
    <property type="match status" value="1"/>
</dbReference>
<evidence type="ECO:0000256" key="5">
    <source>
        <dbReference type="SAM" id="MobiDB-lite"/>
    </source>
</evidence>
<keyword evidence="4 6" id="KW-0472">Membrane</keyword>
<keyword evidence="3 6" id="KW-1133">Transmembrane helix</keyword>
<keyword evidence="9" id="KW-1185">Reference proteome</keyword>
<dbReference type="OrthoDB" id="9811483at2"/>
<feature type="region of interest" description="Disordered" evidence="5">
    <location>
        <begin position="384"/>
        <end position="404"/>
    </location>
</feature>